<dbReference type="InterPro" id="IPR000682">
    <property type="entry name" value="PCMT"/>
</dbReference>
<organism evidence="8 9">
    <name type="scientific">Aliidiomarina haloalkalitolerans</name>
    <dbReference type="NCBI Taxonomy" id="859059"/>
    <lineage>
        <taxon>Bacteria</taxon>
        <taxon>Pseudomonadati</taxon>
        <taxon>Pseudomonadota</taxon>
        <taxon>Gammaproteobacteria</taxon>
        <taxon>Alteromonadales</taxon>
        <taxon>Idiomarinaceae</taxon>
        <taxon>Aliidiomarina</taxon>
    </lineage>
</organism>
<evidence type="ECO:0000256" key="6">
    <source>
        <dbReference type="ARBA" id="ARBA00022691"/>
    </source>
</evidence>
<comment type="subcellular location">
    <subcellularLocation>
        <location evidence="1 7">Cytoplasm</location>
    </subcellularLocation>
</comment>
<keyword evidence="4 7" id="KW-0489">Methyltransferase</keyword>
<dbReference type="InterPro" id="IPR029063">
    <property type="entry name" value="SAM-dependent_MTases_sf"/>
</dbReference>
<dbReference type="GO" id="GO:0032259">
    <property type="term" value="P:methylation"/>
    <property type="evidence" value="ECO:0007669"/>
    <property type="project" value="UniProtKB-KW"/>
</dbReference>
<dbReference type="EC" id="2.1.1.77" evidence="7"/>
<comment type="caution">
    <text evidence="8">The sequence shown here is derived from an EMBL/GenBank/DDBJ whole genome shotgun (WGS) entry which is preliminary data.</text>
</comment>
<evidence type="ECO:0000256" key="3">
    <source>
        <dbReference type="ARBA" id="ARBA00022490"/>
    </source>
</evidence>
<dbReference type="HAMAP" id="MF_00090">
    <property type="entry name" value="PIMT"/>
    <property type="match status" value="1"/>
</dbReference>
<evidence type="ECO:0000313" key="8">
    <source>
        <dbReference type="EMBL" id="RUO21562.1"/>
    </source>
</evidence>
<dbReference type="CDD" id="cd02440">
    <property type="entry name" value="AdoMet_MTases"/>
    <property type="match status" value="1"/>
</dbReference>
<dbReference type="PANTHER" id="PTHR11579">
    <property type="entry name" value="PROTEIN-L-ISOASPARTATE O-METHYLTRANSFERASE"/>
    <property type="match status" value="1"/>
</dbReference>
<dbReference type="EMBL" id="PIPI01000001">
    <property type="protein sequence ID" value="RUO21562.1"/>
    <property type="molecule type" value="Genomic_DNA"/>
</dbReference>
<protein>
    <recommendedName>
        <fullName evidence="7">Protein-L-isoaspartate O-methyltransferase</fullName>
        <ecNumber evidence="7">2.1.1.77</ecNumber>
    </recommendedName>
    <alternativeName>
        <fullName evidence="7">L-isoaspartyl protein carboxyl methyltransferase</fullName>
    </alternativeName>
    <alternativeName>
        <fullName evidence="7">Protein L-isoaspartyl methyltransferase</fullName>
    </alternativeName>
    <alternativeName>
        <fullName evidence="7">Protein-beta-aspartate methyltransferase</fullName>
        <shortName evidence="7">PIMT</shortName>
    </alternativeName>
</protein>
<feature type="active site" evidence="7">
    <location>
        <position position="63"/>
    </location>
</feature>
<keyword evidence="3 7" id="KW-0963">Cytoplasm</keyword>
<name>A0A432VY02_9GAMM</name>
<dbReference type="GO" id="GO:0005737">
    <property type="term" value="C:cytoplasm"/>
    <property type="evidence" value="ECO:0007669"/>
    <property type="project" value="UniProtKB-SubCell"/>
</dbReference>
<dbReference type="Gene3D" id="3.40.50.150">
    <property type="entry name" value="Vaccinia Virus protein VP39"/>
    <property type="match status" value="1"/>
</dbReference>
<evidence type="ECO:0000313" key="9">
    <source>
        <dbReference type="Proteomes" id="UP000288212"/>
    </source>
</evidence>
<dbReference type="SUPFAM" id="SSF53335">
    <property type="entry name" value="S-adenosyl-L-methionine-dependent methyltransferases"/>
    <property type="match status" value="1"/>
</dbReference>
<proteinExistence type="inferred from homology"/>
<gene>
    <name evidence="7" type="primary">pcm</name>
    <name evidence="8" type="ORF">CWE06_01515</name>
</gene>
<keyword evidence="6 7" id="KW-0949">S-adenosyl-L-methionine</keyword>
<dbReference type="Pfam" id="PF01135">
    <property type="entry name" value="PCMT"/>
    <property type="match status" value="1"/>
</dbReference>
<comment type="catalytic activity">
    <reaction evidence="7">
        <text>[protein]-L-isoaspartate + S-adenosyl-L-methionine = [protein]-L-isoaspartate alpha-methyl ester + S-adenosyl-L-homocysteine</text>
        <dbReference type="Rhea" id="RHEA:12705"/>
        <dbReference type="Rhea" id="RHEA-COMP:12143"/>
        <dbReference type="Rhea" id="RHEA-COMP:12144"/>
        <dbReference type="ChEBI" id="CHEBI:57856"/>
        <dbReference type="ChEBI" id="CHEBI:59789"/>
        <dbReference type="ChEBI" id="CHEBI:90596"/>
        <dbReference type="ChEBI" id="CHEBI:90598"/>
        <dbReference type="EC" id="2.1.1.77"/>
    </reaction>
</comment>
<dbReference type="PROSITE" id="PS01279">
    <property type="entry name" value="PCMT"/>
    <property type="match status" value="1"/>
</dbReference>
<dbReference type="AlphaFoldDB" id="A0A432VY02"/>
<dbReference type="NCBIfam" id="TIGR00080">
    <property type="entry name" value="pimt"/>
    <property type="match status" value="1"/>
</dbReference>
<evidence type="ECO:0000256" key="7">
    <source>
        <dbReference type="HAMAP-Rule" id="MF_00090"/>
    </source>
</evidence>
<keyword evidence="9" id="KW-1185">Reference proteome</keyword>
<keyword evidence="5 7" id="KW-0808">Transferase</keyword>
<dbReference type="NCBIfam" id="NF001453">
    <property type="entry name" value="PRK00312.1"/>
    <property type="match status" value="1"/>
</dbReference>
<evidence type="ECO:0000256" key="2">
    <source>
        <dbReference type="ARBA" id="ARBA00005369"/>
    </source>
</evidence>
<dbReference type="PANTHER" id="PTHR11579:SF0">
    <property type="entry name" value="PROTEIN-L-ISOASPARTATE(D-ASPARTATE) O-METHYLTRANSFERASE"/>
    <property type="match status" value="1"/>
</dbReference>
<dbReference type="OrthoDB" id="9810066at2"/>
<comment type="similarity">
    <text evidence="2 7">Belongs to the methyltransferase superfamily. L-isoaspartyl/D-aspartyl protein methyltransferase family.</text>
</comment>
<evidence type="ECO:0000256" key="4">
    <source>
        <dbReference type="ARBA" id="ARBA00022603"/>
    </source>
</evidence>
<reference evidence="8 9" key="1">
    <citation type="journal article" date="2011" name="Front. Microbiol.">
        <title>Genomic signatures of strain selection and enhancement in Bacillus atrophaeus var. globigii, a historical biowarfare simulant.</title>
        <authorList>
            <person name="Gibbons H.S."/>
            <person name="Broomall S.M."/>
            <person name="McNew L.A."/>
            <person name="Daligault H."/>
            <person name="Chapman C."/>
            <person name="Bruce D."/>
            <person name="Karavis M."/>
            <person name="Krepps M."/>
            <person name="McGregor P.A."/>
            <person name="Hong C."/>
            <person name="Park K.H."/>
            <person name="Akmal A."/>
            <person name="Feldman A."/>
            <person name="Lin J.S."/>
            <person name="Chang W.E."/>
            <person name="Higgs B.W."/>
            <person name="Demirev P."/>
            <person name="Lindquist J."/>
            <person name="Liem A."/>
            <person name="Fochler E."/>
            <person name="Read T.D."/>
            <person name="Tapia R."/>
            <person name="Johnson S."/>
            <person name="Bishop-Lilly K.A."/>
            <person name="Detter C."/>
            <person name="Han C."/>
            <person name="Sozhamannan S."/>
            <person name="Rosenzweig C.N."/>
            <person name="Skowronski E.W."/>
        </authorList>
    </citation>
    <scope>NUCLEOTIDE SEQUENCE [LARGE SCALE GENOMIC DNA]</scope>
    <source>
        <strain evidence="8 9">AK5</strain>
    </source>
</reference>
<evidence type="ECO:0000256" key="1">
    <source>
        <dbReference type="ARBA" id="ARBA00004496"/>
    </source>
</evidence>
<dbReference type="RefSeq" id="WP_126790544.1">
    <property type="nucleotide sequence ID" value="NZ_PIPI01000001.1"/>
</dbReference>
<dbReference type="FunFam" id="3.40.50.150:FF:000010">
    <property type="entry name" value="Protein-L-isoaspartate O-methyltransferase"/>
    <property type="match status" value="1"/>
</dbReference>
<dbReference type="GO" id="GO:0030091">
    <property type="term" value="P:protein repair"/>
    <property type="evidence" value="ECO:0007669"/>
    <property type="project" value="UniProtKB-UniRule"/>
</dbReference>
<evidence type="ECO:0000256" key="5">
    <source>
        <dbReference type="ARBA" id="ARBA00022679"/>
    </source>
</evidence>
<comment type="function">
    <text evidence="7">Catalyzes the methyl esterification of L-isoaspartyl residues in peptides and proteins that result from spontaneous decomposition of normal L-aspartyl and L-asparaginyl residues. It plays a role in the repair and/or degradation of damaged proteins.</text>
</comment>
<dbReference type="GO" id="GO:0004719">
    <property type="term" value="F:protein-L-isoaspartate (D-aspartate) O-methyltransferase activity"/>
    <property type="evidence" value="ECO:0007669"/>
    <property type="project" value="UniProtKB-UniRule"/>
</dbReference>
<dbReference type="Proteomes" id="UP000288212">
    <property type="component" value="Unassembled WGS sequence"/>
</dbReference>
<accession>A0A432VY02</accession>
<sequence length="213" mass="23371">MIVSNFQGVARKLAQKLQSVGISNEAVLNAIATTPRHEFMPESLAHQAYDNTALPIGKGQTISQPYMVAKMTELVLETTPQSVLEIGTGSGYQTSILAQLVTKVYSVERISSLQYQAQRRLKRLDLHNVQLRHGDGWQGWPSKAPFDAILVTAAAERIPEKLLEQLNPAGGRLIIPVGGQSQELLVVERQGEDYQQKSEGTVKFVPLIQGDLA</sequence>